<evidence type="ECO:0000313" key="3">
    <source>
        <dbReference type="Proteomes" id="UP000821866"/>
    </source>
</evidence>
<keyword evidence="3" id="KW-1185">Reference proteome</keyword>
<evidence type="ECO:0000256" key="1">
    <source>
        <dbReference type="SAM" id="MobiDB-lite"/>
    </source>
</evidence>
<protein>
    <submittedName>
        <fullName evidence="2">Uncharacterized protein</fullName>
    </submittedName>
</protein>
<name>A0A9J6CV30_RHIMP</name>
<comment type="caution">
    <text evidence="2">The sequence shown here is derived from an EMBL/GenBank/DDBJ whole genome shotgun (WGS) entry which is preliminary data.</text>
</comment>
<reference evidence="2" key="1">
    <citation type="journal article" date="2020" name="Cell">
        <title>Large-Scale Comparative Analyses of Tick Genomes Elucidate Their Genetic Diversity and Vector Capacities.</title>
        <authorList>
            <consortium name="Tick Genome and Microbiome Consortium (TIGMIC)"/>
            <person name="Jia N."/>
            <person name="Wang J."/>
            <person name="Shi W."/>
            <person name="Du L."/>
            <person name="Sun Y."/>
            <person name="Zhan W."/>
            <person name="Jiang J.F."/>
            <person name="Wang Q."/>
            <person name="Zhang B."/>
            <person name="Ji P."/>
            <person name="Bell-Sakyi L."/>
            <person name="Cui X.M."/>
            <person name="Yuan T.T."/>
            <person name="Jiang B.G."/>
            <person name="Yang W.F."/>
            <person name="Lam T.T."/>
            <person name="Chang Q.C."/>
            <person name="Ding S.J."/>
            <person name="Wang X.J."/>
            <person name="Zhu J.G."/>
            <person name="Ruan X.D."/>
            <person name="Zhao L."/>
            <person name="Wei J.T."/>
            <person name="Ye R.Z."/>
            <person name="Que T.C."/>
            <person name="Du C.H."/>
            <person name="Zhou Y.H."/>
            <person name="Cheng J.X."/>
            <person name="Dai P.F."/>
            <person name="Guo W.B."/>
            <person name="Han X.H."/>
            <person name="Huang E.J."/>
            <person name="Li L.F."/>
            <person name="Wei W."/>
            <person name="Gao Y.C."/>
            <person name="Liu J.Z."/>
            <person name="Shao H.Z."/>
            <person name="Wang X."/>
            <person name="Wang C.C."/>
            <person name="Yang T.C."/>
            <person name="Huo Q.B."/>
            <person name="Li W."/>
            <person name="Chen H.Y."/>
            <person name="Chen S.E."/>
            <person name="Zhou L.G."/>
            <person name="Ni X.B."/>
            <person name="Tian J.H."/>
            <person name="Sheng Y."/>
            <person name="Liu T."/>
            <person name="Pan Y.S."/>
            <person name="Xia L.Y."/>
            <person name="Li J."/>
            <person name="Zhao F."/>
            <person name="Cao W.C."/>
        </authorList>
    </citation>
    <scope>NUCLEOTIDE SEQUENCE</scope>
    <source>
        <strain evidence="2">Rmic-2018</strain>
    </source>
</reference>
<accession>A0A9J6CV30</accession>
<reference evidence="2" key="2">
    <citation type="submission" date="2021-09" db="EMBL/GenBank/DDBJ databases">
        <authorList>
            <person name="Jia N."/>
            <person name="Wang J."/>
            <person name="Shi W."/>
            <person name="Du L."/>
            <person name="Sun Y."/>
            <person name="Zhan W."/>
            <person name="Jiang J."/>
            <person name="Wang Q."/>
            <person name="Zhang B."/>
            <person name="Ji P."/>
            <person name="Sakyi L.B."/>
            <person name="Cui X."/>
            <person name="Yuan T."/>
            <person name="Jiang B."/>
            <person name="Yang W."/>
            <person name="Lam T.T.-Y."/>
            <person name="Chang Q."/>
            <person name="Ding S."/>
            <person name="Wang X."/>
            <person name="Zhu J."/>
            <person name="Ruan X."/>
            <person name="Zhao L."/>
            <person name="Wei J."/>
            <person name="Que T."/>
            <person name="Du C."/>
            <person name="Cheng J."/>
            <person name="Dai P."/>
            <person name="Han X."/>
            <person name="Huang E."/>
            <person name="Gao Y."/>
            <person name="Liu J."/>
            <person name="Shao H."/>
            <person name="Ye R."/>
            <person name="Li L."/>
            <person name="Wei W."/>
            <person name="Wang X."/>
            <person name="Wang C."/>
            <person name="Huo Q."/>
            <person name="Li W."/>
            <person name="Guo W."/>
            <person name="Chen H."/>
            <person name="Chen S."/>
            <person name="Zhou L."/>
            <person name="Zhou L."/>
            <person name="Ni X."/>
            <person name="Tian J."/>
            <person name="Zhou Y."/>
            <person name="Sheng Y."/>
            <person name="Liu T."/>
            <person name="Pan Y."/>
            <person name="Xia L."/>
            <person name="Li J."/>
            <person name="Zhao F."/>
            <person name="Cao W."/>
        </authorList>
    </citation>
    <scope>NUCLEOTIDE SEQUENCE</scope>
    <source>
        <strain evidence="2">Rmic-2018</strain>
        <tissue evidence="2">Larvae</tissue>
    </source>
</reference>
<dbReference type="EMBL" id="JABSTU010006594">
    <property type="protein sequence ID" value="KAH7932514.1"/>
    <property type="molecule type" value="Genomic_DNA"/>
</dbReference>
<proteinExistence type="predicted"/>
<feature type="region of interest" description="Disordered" evidence="1">
    <location>
        <begin position="32"/>
        <end position="61"/>
    </location>
</feature>
<dbReference type="AlphaFoldDB" id="A0A9J6CV30"/>
<sequence>MEVTVEGTEITPEEFRTADWITKVGKHVKELRDSARGDRQGCQDGNAREESGAEPGEDRKKTAAANAAYKNLWHKIAERSIASYLPRLPANDYKIIIRLKCGLALTKLQNTRLIEVVRMAAQIPWIKGQENEVLIVNDKQGTLIFSTPDIDTVWKVTRNKSIKIEGKNYDVTAYLAPHEDSGQGVVRGIDPRLSVEELTEAFGNSRNPPILGFRKLGN</sequence>
<evidence type="ECO:0000313" key="2">
    <source>
        <dbReference type="EMBL" id="KAH7932514.1"/>
    </source>
</evidence>
<organism evidence="2 3">
    <name type="scientific">Rhipicephalus microplus</name>
    <name type="common">Cattle tick</name>
    <name type="synonym">Boophilus microplus</name>
    <dbReference type="NCBI Taxonomy" id="6941"/>
    <lineage>
        <taxon>Eukaryota</taxon>
        <taxon>Metazoa</taxon>
        <taxon>Ecdysozoa</taxon>
        <taxon>Arthropoda</taxon>
        <taxon>Chelicerata</taxon>
        <taxon>Arachnida</taxon>
        <taxon>Acari</taxon>
        <taxon>Parasitiformes</taxon>
        <taxon>Ixodida</taxon>
        <taxon>Ixodoidea</taxon>
        <taxon>Ixodidae</taxon>
        <taxon>Rhipicephalinae</taxon>
        <taxon>Rhipicephalus</taxon>
        <taxon>Boophilus</taxon>
    </lineage>
</organism>
<dbReference type="Proteomes" id="UP000821866">
    <property type="component" value="Unassembled WGS sequence"/>
</dbReference>
<gene>
    <name evidence="2" type="ORF">HPB51_029252</name>
</gene>